<keyword evidence="1" id="KW-1133">Transmembrane helix</keyword>
<dbReference type="Proteomes" id="UP000217994">
    <property type="component" value="Unassembled WGS sequence"/>
</dbReference>
<keyword evidence="1" id="KW-0812">Transmembrane</keyword>
<comment type="caution">
    <text evidence="2">The sequence shown here is derived from an EMBL/GenBank/DDBJ whole genome shotgun (WGS) entry which is preliminary data.</text>
</comment>
<proteinExistence type="predicted"/>
<reference evidence="2 3" key="1">
    <citation type="submission" date="2017-01" db="EMBL/GenBank/DDBJ databases">
        <title>Whole-Genome Shotgun Sequencing of Two beta-Proteobacterial Species in Search of the Bulgecin Biosynthetic Cluster.</title>
        <authorList>
            <person name="Horsman M.E."/>
            <person name="Marous D.R."/>
            <person name="Li R."/>
            <person name="Oliver R.A."/>
            <person name="Byun B."/>
            <person name="Emrich S.J."/>
            <person name="Boggess B."/>
            <person name="Townsend C.A."/>
            <person name="Mobashery S."/>
        </authorList>
    </citation>
    <scope>NUCLEOTIDE SEQUENCE [LARGE SCALE GENOMIC DNA]</scope>
    <source>
        <strain evidence="2 3">ATCC 31433</strain>
    </source>
</reference>
<feature type="transmembrane region" description="Helical" evidence="1">
    <location>
        <begin position="91"/>
        <end position="112"/>
    </location>
</feature>
<evidence type="ECO:0000313" key="2">
    <source>
        <dbReference type="EMBL" id="PCE31645.1"/>
    </source>
</evidence>
<dbReference type="RefSeq" id="WP_084905275.1">
    <property type="nucleotide sequence ID" value="NZ_CP020737.1"/>
</dbReference>
<dbReference type="EMBL" id="MTZU01000040">
    <property type="protein sequence ID" value="PCE31645.1"/>
    <property type="molecule type" value="Genomic_DNA"/>
</dbReference>
<feature type="transmembrane region" description="Helical" evidence="1">
    <location>
        <begin position="57"/>
        <end position="79"/>
    </location>
</feature>
<dbReference type="GeneID" id="69005758"/>
<accession>A0A2A4FEU0</accession>
<protein>
    <submittedName>
        <fullName evidence="2">Uncharacterized protein</fullName>
    </submittedName>
</protein>
<name>A0A2A4FEU0_9BURK</name>
<evidence type="ECO:0000256" key="1">
    <source>
        <dbReference type="SAM" id="Phobius"/>
    </source>
</evidence>
<evidence type="ECO:0000313" key="3">
    <source>
        <dbReference type="Proteomes" id="UP000217994"/>
    </source>
</evidence>
<dbReference type="AlphaFoldDB" id="A0A2A4FEU0"/>
<organism evidence="2 3">
    <name type="scientific">Burkholderia ubonensis subsp. mesacidophila</name>
    <dbReference type="NCBI Taxonomy" id="265293"/>
    <lineage>
        <taxon>Bacteria</taxon>
        <taxon>Pseudomonadati</taxon>
        <taxon>Pseudomonadota</taxon>
        <taxon>Betaproteobacteria</taxon>
        <taxon>Burkholderiales</taxon>
        <taxon>Burkholderiaceae</taxon>
        <taxon>Burkholderia</taxon>
        <taxon>Burkholderia cepacia complex</taxon>
    </lineage>
</organism>
<sequence length="246" mass="27751">MGEILFPLVPLAFVLGLIALTYRSTRTRKRELQQEAAQRPIWAAETPRRDIRVRAFAYLRATLFAAFPFAGAVFVSVRLLGPYHVNSYWDIPAILLAGACIVTGCGWLYLCVQRVIAYSAISPLSRPALYLGDSGLRYFNLVEVPWIDIVETRQIDVSLGRGGVKRYVVLFMSNPARSYATGKTTGDRLQLWWKSRTMGLTVNGSRPAQKTRNHLFIDTDVLAGVKAPQLQEWIDRLRRESSRAPH</sequence>
<gene>
    <name evidence="2" type="ORF">BZL54_14230</name>
</gene>
<keyword evidence="1" id="KW-0472">Membrane</keyword>
<feature type="transmembrane region" description="Helical" evidence="1">
    <location>
        <begin position="6"/>
        <end position="22"/>
    </location>
</feature>